<dbReference type="PANTHER" id="PTHR33841">
    <property type="entry name" value="DNA METHYLTRANSFERASE YEEA-RELATED"/>
    <property type="match status" value="1"/>
</dbReference>
<dbReference type="InterPro" id="IPR011639">
    <property type="entry name" value="MethylTrfase_TaqI-like_dom"/>
</dbReference>
<evidence type="ECO:0000256" key="4">
    <source>
        <dbReference type="ARBA" id="ARBA00022691"/>
    </source>
</evidence>
<comment type="catalytic activity">
    <reaction evidence="7">
        <text>a 2'-deoxyadenosine in DNA + S-adenosyl-L-methionine = an N(6)-methyl-2'-deoxyadenosine in DNA + S-adenosyl-L-homocysteine + H(+)</text>
        <dbReference type="Rhea" id="RHEA:15197"/>
        <dbReference type="Rhea" id="RHEA-COMP:12418"/>
        <dbReference type="Rhea" id="RHEA-COMP:12419"/>
        <dbReference type="ChEBI" id="CHEBI:15378"/>
        <dbReference type="ChEBI" id="CHEBI:57856"/>
        <dbReference type="ChEBI" id="CHEBI:59789"/>
        <dbReference type="ChEBI" id="CHEBI:90615"/>
        <dbReference type="ChEBI" id="CHEBI:90616"/>
        <dbReference type="EC" id="2.1.1.72"/>
    </reaction>
</comment>
<evidence type="ECO:0000256" key="6">
    <source>
        <dbReference type="ARBA" id="ARBA00023125"/>
    </source>
</evidence>
<evidence type="ECO:0000256" key="2">
    <source>
        <dbReference type="ARBA" id="ARBA00022603"/>
    </source>
</evidence>
<dbReference type="GO" id="GO:0003677">
    <property type="term" value="F:DNA binding"/>
    <property type="evidence" value="ECO:0007669"/>
    <property type="project" value="UniProtKB-KW"/>
</dbReference>
<dbReference type="PROSITE" id="PS00092">
    <property type="entry name" value="N6_MTASE"/>
    <property type="match status" value="1"/>
</dbReference>
<dbReference type="InterPro" id="IPR029063">
    <property type="entry name" value="SAM-dependent_MTases_sf"/>
</dbReference>
<accession>A0A811T2D0</accession>
<dbReference type="Proteomes" id="UP000603056">
    <property type="component" value="Unassembled WGS sequence"/>
</dbReference>
<keyword evidence="3" id="KW-0808">Transferase</keyword>
<dbReference type="PRINTS" id="PR00507">
    <property type="entry name" value="N12N6MTFRASE"/>
</dbReference>
<dbReference type="GO" id="GO:0009307">
    <property type="term" value="P:DNA restriction-modification system"/>
    <property type="evidence" value="ECO:0007669"/>
    <property type="project" value="UniProtKB-KW"/>
</dbReference>
<dbReference type="EMBL" id="CAJHIP010000003">
    <property type="protein sequence ID" value="CAD6491386.1"/>
    <property type="molecule type" value="Genomic_DNA"/>
</dbReference>
<comment type="caution">
    <text evidence="11">The sequence shown here is derived from an EMBL/GenBank/DDBJ whole genome shotgun (WGS) entry which is preliminary data.</text>
</comment>
<sequence length="1248" mass="146777">MNDLETVKRTVDILDRFGARYSHESVGKTDNYLTYVQLARKVRKADEEKLIQPTIFPTFLEEILDFSRIDYIPEQRNEHKMAPDFTPMDTHLHPFIFETKGNDSGLTDFLKEFHNKSKLYLSADPHAKYAIITNMAELVVYEKDSEKKLEDYSFSFTRLYEDFKNKSPFDLKDTNAQSFIRFVRKFRKVELTVEKKIETIANAEPYPPLFKVVTDEHESYEFLKLTNTIWSIVDSLKNDVKNYRGKEYILKALRNNTLRKEQIAREIYSICQTIDQRYPVPESEKIEAKDLDSLLSSSNKTIKKSVDLYFCRVAYFTMSRLLLIRVWEDARFIEEEYATLFDGGFKKWYQAHNRKIVKVLEQAYNIGREKYEWLFTEQNNYAWYIPTDNVLVDVLYELAKYNLSVVNRDVLGTVYEEYLDVQDKKNKGQYYTPHQIVSLIWDRVGYTSKKWGDVNAFFYYENGKRIPKLIFDPATGSGSFLVEAIRRLRNQFYSVPDKQLLLDARDAIVNGIHGSEIGAFPYYLTEVNVLIQLTPIIQKIIDLNNTERELSGKFTLRVIHQDSLGLHNQTERLGGTDVAEEFTVDKDHDILKLEGEKLQIFKYIKENNNFDYVVANPPYIGEDAHKELFRNATARYPYWKRYYQGKMDYLYFFVILALQKLKETGKMGFITTSYWLTADGASNLRKYILDNARIVEIIDFGEIKLFEHAKGQHNIVFVLEKCKDKEKKEQNKIKLIKVKEHFDGKNVDERLTKLVDYIKGHIDEVDYSDQYIEVFYSAVKQGELTEEPWYVFYRENEAKILNRIEMVGEELIKFCDINQGVITNPMKVDKNVLETLTSKEIEVNNIVPGDGVFILSDAELERLNLLEKERGILKPFFHTSDINRYHVPPSTDYKVVYTNKHTNIEDYPNIKIHLEKFRNKLYSRRECEEGKIPWYSLHWPRDQEIFESEKIICPYRADRNVFGYTEKSFYAEGSVRFITPKRGEKNNTNFTSDGNLGKHDLRYILGVLNSSLFRVWCHHKTKPKGKVRELFYTPLTKMPIKPIDFGDSAEIGMYESIIDRVQTIVDLKRELSTYQECFQEPILKLESPEPFPTISTEKIIGALDESEKRNLRTSSQLKPIYADDSFVLRRTNEVIMNIDQSETDFEYTLVLVGKSKRTIKIDGEKEILNFLEKILDENYRGRSWREIEEKIILPDTVQSFKRKYVEIRDKVQEVLENVQKFQGEIDETVCKLYGIEKDEVNVAISKLF</sequence>
<feature type="coiled-coil region" evidence="8">
    <location>
        <begin position="1197"/>
        <end position="1224"/>
    </location>
</feature>
<evidence type="ECO:0000256" key="3">
    <source>
        <dbReference type="ARBA" id="ARBA00022679"/>
    </source>
</evidence>
<evidence type="ECO:0000259" key="10">
    <source>
        <dbReference type="Pfam" id="PF12950"/>
    </source>
</evidence>
<evidence type="ECO:0000313" key="11">
    <source>
        <dbReference type="EMBL" id="CAD6491386.1"/>
    </source>
</evidence>
<keyword evidence="4" id="KW-0949">S-adenosyl-L-methionine</keyword>
<name>A0A811T2D0_9EURY</name>
<organism evidence="11 12">
    <name type="scientific">Candidatus Argoarchaeum ethanivorans</name>
    <dbReference type="NCBI Taxonomy" id="2608793"/>
    <lineage>
        <taxon>Archaea</taxon>
        <taxon>Methanobacteriati</taxon>
        <taxon>Methanobacteriota</taxon>
        <taxon>Stenosarchaea group</taxon>
        <taxon>Methanomicrobia</taxon>
        <taxon>Methanosarcinales</taxon>
        <taxon>Methanosarcinales incertae sedis</taxon>
        <taxon>GOM Arc I cluster</taxon>
        <taxon>Candidatus Argoarchaeum</taxon>
    </lineage>
</organism>
<evidence type="ECO:0000256" key="5">
    <source>
        <dbReference type="ARBA" id="ARBA00022747"/>
    </source>
</evidence>
<dbReference type="InterPro" id="IPR025931">
    <property type="entry name" value="TaqI_C"/>
</dbReference>
<dbReference type="Pfam" id="PF07669">
    <property type="entry name" value="Eco57I"/>
    <property type="match status" value="1"/>
</dbReference>
<evidence type="ECO:0000256" key="1">
    <source>
        <dbReference type="ARBA" id="ARBA00011900"/>
    </source>
</evidence>
<evidence type="ECO:0000256" key="8">
    <source>
        <dbReference type="SAM" id="Coils"/>
    </source>
</evidence>
<protein>
    <recommendedName>
        <fullName evidence="1">site-specific DNA-methyltransferase (adenine-specific)</fullName>
        <ecNumber evidence="1">2.1.1.72</ecNumber>
    </recommendedName>
</protein>
<dbReference type="EC" id="2.1.1.72" evidence="1"/>
<evidence type="ECO:0000313" key="12">
    <source>
        <dbReference type="Proteomes" id="UP000603056"/>
    </source>
</evidence>
<keyword evidence="5" id="KW-0680">Restriction system</keyword>
<dbReference type="Pfam" id="PF12950">
    <property type="entry name" value="TaqI_C"/>
    <property type="match status" value="1"/>
</dbReference>
<keyword evidence="2 11" id="KW-0489">Methyltransferase</keyword>
<keyword evidence="8" id="KW-0175">Coiled coil</keyword>
<evidence type="ECO:0000259" key="9">
    <source>
        <dbReference type="Pfam" id="PF07669"/>
    </source>
</evidence>
<dbReference type="Gene3D" id="3.40.50.150">
    <property type="entry name" value="Vaccinia Virus protein VP39"/>
    <property type="match status" value="1"/>
</dbReference>
<dbReference type="PANTHER" id="PTHR33841:SF6">
    <property type="entry name" value="TYPE II METHYLTRANSFERASE M.HINDII"/>
    <property type="match status" value="1"/>
</dbReference>
<proteinExistence type="predicted"/>
<dbReference type="InterPro" id="IPR002052">
    <property type="entry name" value="DNA_methylase_N6_adenine_CS"/>
</dbReference>
<dbReference type="InterPro" id="IPR050953">
    <property type="entry name" value="N4_N6_ade-DNA_methylase"/>
</dbReference>
<reference evidence="11" key="1">
    <citation type="submission" date="2020-10" db="EMBL/GenBank/DDBJ databases">
        <authorList>
            <person name="Hahn C.J."/>
            <person name="Laso-Perez R."/>
            <person name="Vulcano F."/>
            <person name="Vaziourakis K.-M."/>
            <person name="Stokke R."/>
            <person name="Steen I.H."/>
            <person name="Teske A."/>
            <person name="Boetius A."/>
            <person name="Liebeke M."/>
            <person name="Amann R."/>
            <person name="Knittel K."/>
        </authorList>
    </citation>
    <scope>NUCLEOTIDE SEQUENCE</scope>
    <source>
        <strain evidence="11">Gfbio:e3339647-f889-4370-9287-4fb5cb688e4c:AG394J04_GoMArc1</strain>
    </source>
</reference>
<dbReference type="SUPFAM" id="SSF53335">
    <property type="entry name" value="S-adenosyl-L-methionine-dependent methyltransferases"/>
    <property type="match status" value="1"/>
</dbReference>
<keyword evidence="6" id="KW-0238">DNA-binding</keyword>
<dbReference type="GO" id="GO:0009007">
    <property type="term" value="F:site-specific DNA-methyltransferase (adenine-specific) activity"/>
    <property type="evidence" value="ECO:0007669"/>
    <property type="project" value="UniProtKB-EC"/>
</dbReference>
<feature type="domain" description="TaqI-like C-terminal specificity" evidence="10">
    <location>
        <begin position="875"/>
        <end position="1040"/>
    </location>
</feature>
<evidence type="ECO:0000256" key="7">
    <source>
        <dbReference type="ARBA" id="ARBA00047942"/>
    </source>
</evidence>
<dbReference type="GO" id="GO:0032259">
    <property type="term" value="P:methylation"/>
    <property type="evidence" value="ECO:0007669"/>
    <property type="project" value="UniProtKB-KW"/>
</dbReference>
<gene>
    <name evidence="11" type="ORF">FFODKBPE_00137</name>
</gene>
<feature type="domain" description="Type II methyltransferase M.TaqI-like" evidence="9">
    <location>
        <begin position="513"/>
        <end position="706"/>
    </location>
</feature>
<dbReference type="AlphaFoldDB" id="A0A811T2D0"/>